<accession>F9NUN0</accession>
<dbReference type="PIRSF" id="PIRSF003108">
    <property type="entry name" value="DinJ"/>
    <property type="match status" value="1"/>
</dbReference>
<dbReference type="GO" id="GO:0044010">
    <property type="term" value="P:single-species biofilm formation"/>
    <property type="evidence" value="ECO:0007669"/>
    <property type="project" value="InterPro"/>
</dbReference>
<dbReference type="GO" id="GO:0000987">
    <property type="term" value="F:cis-regulatory region sequence-specific DNA binding"/>
    <property type="evidence" value="ECO:0007669"/>
    <property type="project" value="InterPro"/>
</dbReference>
<evidence type="ECO:0000313" key="3">
    <source>
        <dbReference type="EMBL" id="EGR97242.1"/>
    </source>
</evidence>
<dbReference type="Pfam" id="PF04221">
    <property type="entry name" value="RelB"/>
    <property type="match status" value="1"/>
</dbReference>
<dbReference type="GO" id="GO:0015643">
    <property type="term" value="F:toxic substance binding"/>
    <property type="evidence" value="ECO:0007669"/>
    <property type="project" value="InterPro"/>
</dbReference>
<comment type="caution">
    <text evidence="3">The sequence shown here is derived from an EMBL/GenBank/DDBJ whole genome shotgun (WGS) entry which is preliminary data.</text>
</comment>
<dbReference type="Gene3D" id="1.10.1220.10">
    <property type="entry name" value="Met repressor-like"/>
    <property type="match status" value="1"/>
</dbReference>
<comment type="similarity">
    <text evidence="1">Belongs to the RelB/DinJ antitoxin family.</text>
</comment>
<dbReference type="PATRIC" id="fig|1051006.4.peg.873"/>
<organism evidence="3 4">
    <name type="scientific">[Propionibacterium] namnetense SK182B-JCVI</name>
    <dbReference type="NCBI Taxonomy" id="1051006"/>
    <lineage>
        <taxon>Bacteria</taxon>
        <taxon>Bacillati</taxon>
        <taxon>Actinomycetota</taxon>
        <taxon>Actinomycetes</taxon>
        <taxon>Propionibacteriales</taxon>
        <taxon>Propionibacteriaceae</taxon>
        <taxon>Cutibacterium</taxon>
    </lineage>
</organism>
<dbReference type="AlphaFoldDB" id="F9NUN0"/>
<dbReference type="PANTHER" id="PTHR38781">
    <property type="entry name" value="ANTITOXIN DINJ-RELATED"/>
    <property type="match status" value="1"/>
</dbReference>
<dbReference type="OrthoDB" id="3193284at2"/>
<dbReference type="RefSeq" id="WP_002549090.1">
    <property type="nucleotide sequence ID" value="NZ_AFUN01000023.1"/>
</dbReference>
<dbReference type="Proteomes" id="UP000007832">
    <property type="component" value="Unassembled WGS sequence"/>
</dbReference>
<dbReference type="EMBL" id="AFUN01000023">
    <property type="protein sequence ID" value="EGR97242.1"/>
    <property type="molecule type" value="Genomic_DNA"/>
</dbReference>
<dbReference type="GO" id="GO:0006351">
    <property type="term" value="P:DNA-templated transcription"/>
    <property type="evidence" value="ECO:0007669"/>
    <property type="project" value="TreeGrafter"/>
</dbReference>
<sequence>MMELNTRVQVRTNSQLKERATKTLDRMGIDMPTAINMFLTQIVSDQRLPFQPSITPYADAIREAESEPPIPVRDIDELMDLIDHV</sequence>
<dbReference type="NCBIfam" id="TIGR02384">
    <property type="entry name" value="RelB_DinJ"/>
    <property type="match status" value="1"/>
</dbReference>
<evidence type="ECO:0000313" key="4">
    <source>
        <dbReference type="Proteomes" id="UP000007832"/>
    </source>
</evidence>
<dbReference type="InterPro" id="IPR007337">
    <property type="entry name" value="RelB/DinJ"/>
</dbReference>
<reference evidence="3 4" key="1">
    <citation type="submission" date="2011-07" db="EMBL/GenBank/DDBJ databases">
        <title>Genome Sequence of Propionibacterium acnes SK182B-JCVI.</title>
        <authorList>
            <person name="Durkin A.S."/>
            <person name="Madupu R."/>
            <person name="Hostetler J."/>
            <person name="Radune D."/>
            <person name="Torralba M."/>
            <person name="Methe B."/>
            <person name="Sutton G."/>
            <person name="Strausberg R.L."/>
            <person name="Nelson K.E."/>
        </authorList>
    </citation>
    <scope>NUCLEOTIDE SEQUENCE [LARGE SCALE GENOMIC DNA]</scope>
    <source>
        <strain evidence="3 4">SK182B-JCVI</strain>
    </source>
</reference>
<keyword evidence="2" id="KW-1277">Toxin-antitoxin system</keyword>
<dbReference type="InterPro" id="IPR026262">
    <property type="entry name" value="DinJ"/>
</dbReference>
<dbReference type="eggNOG" id="COG3077">
    <property type="taxonomic scope" value="Bacteria"/>
</dbReference>
<dbReference type="GO" id="GO:0006355">
    <property type="term" value="P:regulation of DNA-templated transcription"/>
    <property type="evidence" value="ECO:0007669"/>
    <property type="project" value="InterPro"/>
</dbReference>
<proteinExistence type="inferred from homology"/>
<protein>
    <submittedName>
        <fullName evidence="3">Addiction module antitoxin, RelB/DinJ family</fullName>
    </submittedName>
</protein>
<gene>
    <name evidence="3" type="ORF">HMPREF1162_1234</name>
</gene>
<dbReference type="STRING" id="1574624.GCA_001642025_02115"/>
<dbReference type="InterPro" id="IPR013321">
    <property type="entry name" value="Arc_rbn_hlx_hlx"/>
</dbReference>
<name>F9NUN0_9ACTN</name>
<evidence type="ECO:0000256" key="1">
    <source>
        <dbReference type="ARBA" id="ARBA00010562"/>
    </source>
</evidence>
<dbReference type="PANTHER" id="PTHR38781:SF1">
    <property type="entry name" value="ANTITOXIN DINJ-RELATED"/>
    <property type="match status" value="1"/>
</dbReference>
<evidence type="ECO:0000256" key="2">
    <source>
        <dbReference type="ARBA" id="ARBA00022649"/>
    </source>
</evidence>